<protein>
    <recommendedName>
        <fullName evidence="1">GBF-interacting protein 1 N-terminal domain-containing protein</fullName>
    </recommendedName>
</protein>
<feature type="domain" description="GBF-interacting protein 1 N-terminal" evidence="1">
    <location>
        <begin position="25"/>
        <end position="69"/>
    </location>
</feature>
<evidence type="ECO:0000259" key="1">
    <source>
        <dbReference type="Pfam" id="PF06972"/>
    </source>
</evidence>
<reference evidence="2" key="2">
    <citation type="submission" date="2021-02" db="EMBL/GenBank/DDBJ databases">
        <authorList>
            <person name="Kimball J.A."/>
            <person name="Haas M.W."/>
            <person name="Macchietto M."/>
            <person name="Kono T."/>
            <person name="Duquette J."/>
            <person name="Shao M."/>
        </authorList>
    </citation>
    <scope>NUCLEOTIDE SEQUENCE</scope>
    <source>
        <tissue evidence="2">Fresh leaf tissue</tissue>
    </source>
</reference>
<evidence type="ECO:0000313" key="3">
    <source>
        <dbReference type="Proteomes" id="UP000729402"/>
    </source>
</evidence>
<keyword evidence="3" id="KW-1185">Reference proteome</keyword>
<reference evidence="2" key="1">
    <citation type="journal article" date="2021" name="bioRxiv">
        <title>Whole Genome Assembly and Annotation of Northern Wild Rice, Zizania palustris L., Supports a Whole Genome Duplication in the Zizania Genus.</title>
        <authorList>
            <person name="Haas M."/>
            <person name="Kono T."/>
            <person name="Macchietto M."/>
            <person name="Millas R."/>
            <person name="McGilp L."/>
            <person name="Shao M."/>
            <person name="Duquette J."/>
            <person name="Hirsch C.N."/>
            <person name="Kimball J."/>
        </authorList>
    </citation>
    <scope>NUCLEOTIDE SEQUENCE</scope>
    <source>
        <tissue evidence="2">Fresh leaf tissue</tissue>
    </source>
</reference>
<dbReference type="EMBL" id="JAAALK010000284">
    <property type="protein sequence ID" value="KAG8069293.1"/>
    <property type="molecule type" value="Genomic_DNA"/>
</dbReference>
<proteinExistence type="predicted"/>
<accession>A0A8J5SU00</accession>
<dbReference type="AlphaFoldDB" id="A0A8J5SU00"/>
<dbReference type="OrthoDB" id="690067at2759"/>
<dbReference type="PANTHER" id="PTHR46445">
    <property type="entry name" value="RNA POLYMERASE II DEGRADATION FACTOR-LIKE PROTEIN (DUF1296)"/>
    <property type="match status" value="1"/>
</dbReference>
<gene>
    <name evidence="2" type="ORF">GUJ93_ZPchr0005g14497</name>
</gene>
<dbReference type="PANTHER" id="PTHR46445:SF8">
    <property type="entry name" value="OS05G0581800 PROTEIN"/>
    <property type="match status" value="1"/>
</dbReference>
<dbReference type="InterPro" id="IPR009719">
    <property type="entry name" value="GIP1_N"/>
</dbReference>
<name>A0A8J5SU00_ZIZPA</name>
<dbReference type="Proteomes" id="UP000729402">
    <property type="component" value="Unassembled WGS sequence"/>
</dbReference>
<evidence type="ECO:0000313" key="2">
    <source>
        <dbReference type="EMBL" id="KAG8069293.1"/>
    </source>
</evidence>
<comment type="caution">
    <text evidence="2">The sequence shown here is derived from an EMBL/GenBank/DDBJ whole genome shotgun (WGS) entry which is preliminary data.</text>
</comment>
<dbReference type="Pfam" id="PF06972">
    <property type="entry name" value="GIP1_N"/>
    <property type="match status" value="1"/>
</dbReference>
<sequence>MRGGGRVGGRRVPYAAAEGTDAATIPPASRKLVQDLMGILADRSEAEIYATLLECGMDPDVAVERLISQGIPFLAPPSPSAVWCRGCER</sequence>
<organism evidence="2 3">
    <name type="scientific">Zizania palustris</name>
    <name type="common">Northern wild rice</name>
    <dbReference type="NCBI Taxonomy" id="103762"/>
    <lineage>
        <taxon>Eukaryota</taxon>
        <taxon>Viridiplantae</taxon>
        <taxon>Streptophyta</taxon>
        <taxon>Embryophyta</taxon>
        <taxon>Tracheophyta</taxon>
        <taxon>Spermatophyta</taxon>
        <taxon>Magnoliopsida</taxon>
        <taxon>Liliopsida</taxon>
        <taxon>Poales</taxon>
        <taxon>Poaceae</taxon>
        <taxon>BOP clade</taxon>
        <taxon>Oryzoideae</taxon>
        <taxon>Oryzeae</taxon>
        <taxon>Zizaniinae</taxon>
        <taxon>Zizania</taxon>
    </lineage>
</organism>